<evidence type="ECO:0000313" key="2">
    <source>
        <dbReference type="Proteomes" id="UP001497700"/>
    </source>
</evidence>
<dbReference type="EMBL" id="MU393520">
    <property type="protein sequence ID" value="KAI4862692.1"/>
    <property type="molecule type" value="Genomic_DNA"/>
</dbReference>
<gene>
    <name evidence="1" type="ORF">F4820DRAFT_13783</name>
</gene>
<protein>
    <submittedName>
        <fullName evidence="1">Membrane-associating domain-containing protein</fullName>
    </submittedName>
</protein>
<proteinExistence type="predicted"/>
<accession>A0ACB9YU20</accession>
<sequence>MAFAFVPLVHIVAAVFAIIELGLTAYMASRYNNHNWWYGYDYDDNSPSRVNFMIFNSVWSLLTLLYVGVVPLYMTSLFHRTAALALNAVTTVFWFAGAIALAVFVGGPYECNGDTYCGSAETAVAFGFFLWALFCFLTVIDALDSLRSRGHNVSTPSKTQSYPGA</sequence>
<comment type="caution">
    <text evidence="1">The sequence shown here is derived from an EMBL/GenBank/DDBJ whole genome shotgun (WGS) entry which is preliminary data.</text>
</comment>
<organism evidence="1 2">
    <name type="scientific">Hypoxylon rubiginosum</name>
    <dbReference type="NCBI Taxonomy" id="110542"/>
    <lineage>
        <taxon>Eukaryota</taxon>
        <taxon>Fungi</taxon>
        <taxon>Dikarya</taxon>
        <taxon>Ascomycota</taxon>
        <taxon>Pezizomycotina</taxon>
        <taxon>Sordariomycetes</taxon>
        <taxon>Xylariomycetidae</taxon>
        <taxon>Xylariales</taxon>
        <taxon>Hypoxylaceae</taxon>
        <taxon>Hypoxylon</taxon>
    </lineage>
</organism>
<dbReference type="Proteomes" id="UP001497700">
    <property type="component" value="Unassembled WGS sequence"/>
</dbReference>
<name>A0ACB9YU20_9PEZI</name>
<reference evidence="1 2" key="1">
    <citation type="journal article" date="2022" name="New Phytol.">
        <title>Ecological generalism drives hyperdiversity of secondary metabolite gene clusters in xylarialean endophytes.</title>
        <authorList>
            <person name="Franco M.E.E."/>
            <person name="Wisecaver J.H."/>
            <person name="Arnold A.E."/>
            <person name="Ju Y.M."/>
            <person name="Slot J.C."/>
            <person name="Ahrendt S."/>
            <person name="Moore L.P."/>
            <person name="Eastman K.E."/>
            <person name="Scott K."/>
            <person name="Konkel Z."/>
            <person name="Mondo S.J."/>
            <person name="Kuo A."/>
            <person name="Hayes R.D."/>
            <person name="Haridas S."/>
            <person name="Andreopoulos B."/>
            <person name="Riley R."/>
            <person name="LaButti K."/>
            <person name="Pangilinan J."/>
            <person name="Lipzen A."/>
            <person name="Amirebrahimi M."/>
            <person name="Yan J."/>
            <person name="Adam C."/>
            <person name="Keymanesh K."/>
            <person name="Ng V."/>
            <person name="Louie K."/>
            <person name="Northen T."/>
            <person name="Drula E."/>
            <person name="Henrissat B."/>
            <person name="Hsieh H.M."/>
            <person name="Youens-Clark K."/>
            <person name="Lutzoni F."/>
            <person name="Miadlikowska J."/>
            <person name="Eastwood D.C."/>
            <person name="Hamelin R.C."/>
            <person name="Grigoriev I.V."/>
            <person name="U'Ren J.M."/>
        </authorList>
    </citation>
    <scope>NUCLEOTIDE SEQUENCE [LARGE SCALE GENOMIC DNA]</scope>
    <source>
        <strain evidence="1 2">CBS 119005</strain>
    </source>
</reference>
<keyword evidence="2" id="KW-1185">Reference proteome</keyword>
<evidence type="ECO:0000313" key="1">
    <source>
        <dbReference type="EMBL" id="KAI4862692.1"/>
    </source>
</evidence>